<dbReference type="GO" id="GO:0003677">
    <property type="term" value="F:DNA binding"/>
    <property type="evidence" value="ECO:0007669"/>
    <property type="project" value="InterPro"/>
</dbReference>
<organism evidence="4 5">
    <name type="scientific">Rhodovastum atsumiense</name>
    <dbReference type="NCBI Taxonomy" id="504468"/>
    <lineage>
        <taxon>Bacteria</taxon>
        <taxon>Pseudomonadati</taxon>
        <taxon>Pseudomonadota</taxon>
        <taxon>Alphaproteobacteria</taxon>
        <taxon>Acetobacterales</taxon>
        <taxon>Acetobacteraceae</taxon>
        <taxon>Rhodovastum</taxon>
    </lineage>
</organism>
<feature type="region of interest" description="Disordered" evidence="1">
    <location>
        <begin position="109"/>
        <end position="136"/>
    </location>
</feature>
<keyword evidence="5" id="KW-1185">Reference proteome</keyword>
<evidence type="ECO:0000259" key="2">
    <source>
        <dbReference type="Pfam" id="PF01609"/>
    </source>
</evidence>
<dbReference type="InterPro" id="IPR002559">
    <property type="entry name" value="Transposase_11"/>
</dbReference>
<dbReference type="PANTHER" id="PTHR30007:SF0">
    <property type="entry name" value="TRANSPOSASE"/>
    <property type="match status" value="1"/>
</dbReference>
<feature type="non-terminal residue" evidence="4">
    <location>
        <position position="197"/>
    </location>
</feature>
<dbReference type="RefSeq" id="WP_150045884.1">
    <property type="nucleotide sequence ID" value="NZ_VWPK01000183.1"/>
</dbReference>
<evidence type="ECO:0000313" key="4">
    <source>
        <dbReference type="EMBL" id="KAA5607795.1"/>
    </source>
</evidence>
<accession>A0A5M6IJC3</accession>
<reference evidence="4 5" key="1">
    <citation type="submission" date="2019-09" db="EMBL/GenBank/DDBJ databases">
        <title>Genome sequence of Rhodovastum atsumiense, a diverse member of the Acetobacteraceae family of non-sulfur purple photosynthetic bacteria.</title>
        <authorList>
            <person name="Meyer T."/>
            <person name="Kyndt J."/>
        </authorList>
    </citation>
    <scope>NUCLEOTIDE SEQUENCE [LARGE SCALE GENOMIC DNA]</scope>
    <source>
        <strain evidence="4 5">DSM 21279</strain>
    </source>
</reference>
<dbReference type="GO" id="GO:0004803">
    <property type="term" value="F:transposase activity"/>
    <property type="evidence" value="ECO:0007669"/>
    <property type="project" value="InterPro"/>
</dbReference>
<sequence>MWTPTTRAQHRRDGLRFASDTTDAEWAVLRPLLPPPSPRGRTPEWPLRDIIDAVFYVLRGGIPWRMLPPCFPPHQTVYGWFARWRDRGVFEVINHHLVMADRERAGREASPSAAVIDSQSVKTTEAGGPRGYDAGKKINGRKRHLLVDTDGRPLVGQVTPASVQDRDGAPPVLKASRASFPFIERVFADAAYAAERV</sequence>
<dbReference type="Pfam" id="PF13340">
    <property type="entry name" value="DUF4096"/>
    <property type="match status" value="1"/>
</dbReference>
<proteinExistence type="predicted"/>
<dbReference type="Pfam" id="PF01609">
    <property type="entry name" value="DDE_Tnp_1"/>
    <property type="match status" value="1"/>
</dbReference>
<comment type="caution">
    <text evidence="4">The sequence shown here is derived from an EMBL/GenBank/DDBJ whole genome shotgun (WGS) entry which is preliminary data.</text>
</comment>
<dbReference type="NCBIfam" id="NF033580">
    <property type="entry name" value="transpos_IS5_3"/>
    <property type="match status" value="1"/>
</dbReference>
<protein>
    <submittedName>
        <fullName evidence="4">IS5 family transposase</fullName>
    </submittedName>
</protein>
<evidence type="ECO:0000313" key="5">
    <source>
        <dbReference type="Proteomes" id="UP000325255"/>
    </source>
</evidence>
<feature type="domain" description="Insertion element IS402-like" evidence="3">
    <location>
        <begin position="22"/>
        <end position="93"/>
    </location>
</feature>
<dbReference type="GO" id="GO:0006313">
    <property type="term" value="P:DNA transposition"/>
    <property type="evidence" value="ECO:0007669"/>
    <property type="project" value="InterPro"/>
</dbReference>
<dbReference type="PANTHER" id="PTHR30007">
    <property type="entry name" value="PHP DOMAIN PROTEIN"/>
    <property type="match status" value="1"/>
</dbReference>
<evidence type="ECO:0000256" key="1">
    <source>
        <dbReference type="SAM" id="MobiDB-lite"/>
    </source>
</evidence>
<name>A0A5M6IJC3_9PROT</name>
<dbReference type="Proteomes" id="UP000325255">
    <property type="component" value="Unassembled WGS sequence"/>
</dbReference>
<dbReference type="EMBL" id="VWPK01000183">
    <property type="protein sequence ID" value="KAA5607795.1"/>
    <property type="molecule type" value="Genomic_DNA"/>
</dbReference>
<evidence type="ECO:0000259" key="3">
    <source>
        <dbReference type="Pfam" id="PF13340"/>
    </source>
</evidence>
<dbReference type="InterPro" id="IPR025161">
    <property type="entry name" value="IS402-like_dom"/>
</dbReference>
<dbReference type="OrthoDB" id="7278099at2"/>
<gene>
    <name evidence="4" type="ORF">F1189_31970</name>
</gene>
<feature type="domain" description="Transposase IS4-like" evidence="2">
    <location>
        <begin position="110"/>
        <end position="193"/>
    </location>
</feature>
<dbReference type="AlphaFoldDB" id="A0A5M6IJC3"/>